<proteinExistence type="predicted"/>
<accession>A0A3E3ED60</accession>
<organism evidence="2 3">
    <name type="scientific">Thomasclavelia ramosa</name>
    <dbReference type="NCBI Taxonomy" id="1547"/>
    <lineage>
        <taxon>Bacteria</taxon>
        <taxon>Bacillati</taxon>
        <taxon>Bacillota</taxon>
        <taxon>Erysipelotrichia</taxon>
        <taxon>Erysipelotrichales</taxon>
        <taxon>Coprobacillaceae</taxon>
        <taxon>Thomasclavelia</taxon>
    </lineage>
</organism>
<reference evidence="2 3" key="1">
    <citation type="submission" date="2018-08" db="EMBL/GenBank/DDBJ databases">
        <title>A genome reference for cultivated species of the human gut microbiota.</title>
        <authorList>
            <person name="Zou Y."/>
            <person name="Xue W."/>
            <person name="Luo G."/>
        </authorList>
    </citation>
    <scope>NUCLEOTIDE SEQUENCE [LARGE SCALE GENOMIC DNA]</scope>
    <source>
        <strain evidence="2 3">OM06-4</strain>
    </source>
</reference>
<feature type="transmembrane region" description="Helical" evidence="1">
    <location>
        <begin position="38"/>
        <end position="64"/>
    </location>
</feature>
<evidence type="ECO:0000256" key="1">
    <source>
        <dbReference type="SAM" id="Phobius"/>
    </source>
</evidence>
<dbReference type="RefSeq" id="WP_003535604.1">
    <property type="nucleotide sequence ID" value="NZ_AP031443.1"/>
</dbReference>
<keyword evidence="1" id="KW-0812">Transmembrane</keyword>
<evidence type="ECO:0000313" key="2">
    <source>
        <dbReference type="EMBL" id="RGD85459.1"/>
    </source>
</evidence>
<name>A0A3E3ED60_9FIRM</name>
<sequence length="68" mass="7681">MLKTAYIYPHNTPSIVNRGKIINYTKYFITDVFCVFKLALLMLLTGALMVGGLFLVVGMPYFVVSLFI</sequence>
<protein>
    <submittedName>
        <fullName evidence="2">Uncharacterized protein</fullName>
    </submittedName>
</protein>
<comment type="caution">
    <text evidence="2">The sequence shown here is derived from an EMBL/GenBank/DDBJ whole genome shotgun (WGS) entry which is preliminary data.</text>
</comment>
<gene>
    <name evidence="2" type="ORF">DXB93_08795</name>
</gene>
<dbReference type="Proteomes" id="UP000261032">
    <property type="component" value="Unassembled WGS sequence"/>
</dbReference>
<evidence type="ECO:0000313" key="3">
    <source>
        <dbReference type="Proteomes" id="UP000261032"/>
    </source>
</evidence>
<dbReference type="EMBL" id="QUSL01000011">
    <property type="protein sequence ID" value="RGD85459.1"/>
    <property type="molecule type" value="Genomic_DNA"/>
</dbReference>
<keyword evidence="1" id="KW-1133">Transmembrane helix</keyword>
<dbReference type="GeneID" id="64197498"/>
<dbReference type="AlphaFoldDB" id="A0A3E3ED60"/>
<keyword evidence="1" id="KW-0472">Membrane</keyword>